<feature type="non-terminal residue" evidence="1">
    <location>
        <position position="213"/>
    </location>
</feature>
<gene>
    <name evidence="1" type="ORF">RPERSI_LOCUS27223</name>
</gene>
<evidence type="ECO:0000313" key="1">
    <source>
        <dbReference type="EMBL" id="CAG8828363.1"/>
    </source>
</evidence>
<proteinExistence type="predicted"/>
<sequence length="213" mass="24379">MEKDRIEIQIENDKGPPVIDKKDIKESALFTKSAAVSQDETFLVIFDSIDDYYENVIIRMYNVNIDEAGNKDLSETFEQLKLTLKFDGHEEQSWLMASSSFSSWSIAVSNEYRESFRLLALSCISDDFKAKECNSVEINDGGIIQFISGAGEFILILIKGNGIYKHRLRYSSDNMRFQHNVLALNYPERIINALKYNCSENFSRSMIVPPSDI</sequence>
<keyword evidence="2" id="KW-1185">Reference proteome</keyword>
<comment type="caution">
    <text evidence="1">The sequence shown here is derived from an EMBL/GenBank/DDBJ whole genome shotgun (WGS) entry which is preliminary data.</text>
</comment>
<reference evidence="1" key="1">
    <citation type="submission" date="2021-06" db="EMBL/GenBank/DDBJ databases">
        <authorList>
            <person name="Kallberg Y."/>
            <person name="Tangrot J."/>
            <person name="Rosling A."/>
        </authorList>
    </citation>
    <scope>NUCLEOTIDE SEQUENCE</scope>
    <source>
        <strain evidence="1">MA461A</strain>
    </source>
</reference>
<name>A0ACA9S9C9_9GLOM</name>
<accession>A0ACA9S9C9</accession>
<evidence type="ECO:0000313" key="2">
    <source>
        <dbReference type="Proteomes" id="UP000789920"/>
    </source>
</evidence>
<dbReference type="EMBL" id="CAJVQC010095380">
    <property type="protein sequence ID" value="CAG8828363.1"/>
    <property type="molecule type" value="Genomic_DNA"/>
</dbReference>
<dbReference type="Proteomes" id="UP000789920">
    <property type="component" value="Unassembled WGS sequence"/>
</dbReference>
<organism evidence="1 2">
    <name type="scientific">Racocetra persica</name>
    <dbReference type="NCBI Taxonomy" id="160502"/>
    <lineage>
        <taxon>Eukaryota</taxon>
        <taxon>Fungi</taxon>
        <taxon>Fungi incertae sedis</taxon>
        <taxon>Mucoromycota</taxon>
        <taxon>Glomeromycotina</taxon>
        <taxon>Glomeromycetes</taxon>
        <taxon>Diversisporales</taxon>
        <taxon>Gigasporaceae</taxon>
        <taxon>Racocetra</taxon>
    </lineage>
</organism>
<protein>
    <submittedName>
        <fullName evidence="1">4270_t:CDS:1</fullName>
    </submittedName>
</protein>